<evidence type="ECO:0000256" key="1">
    <source>
        <dbReference type="SAM" id="MobiDB-lite"/>
    </source>
</evidence>
<proteinExistence type="predicted"/>
<name>A0ABR4P6L5_9HELO</name>
<organism evidence="2 3">
    <name type="scientific">Phlyctema vagabunda</name>
    <dbReference type="NCBI Taxonomy" id="108571"/>
    <lineage>
        <taxon>Eukaryota</taxon>
        <taxon>Fungi</taxon>
        <taxon>Dikarya</taxon>
        <taxon>Ascomycota</taxon>
        <taxon>Pezizomycotina</taxon>
        <taxon>Leotiomycetes</taxon>
        <taxon>Helotiales</taxon>
        <taxon>Dermateaceae</taxon>
        <taxon>Phlyctema</taxon>
    </lineage>
</organism>
<feature type="compositionally biased region" description="Basic and acidic residues" evidence="1">
    <location>
        <begin position="27"/>
        <end position="39"/>
    </location>
</feature>
<accession>A0ABR4P6L5</accession>
<sequence length="137" mass="15010">MADLGKKILKEMDRVVSVVAGSGQGRSRRDSGTSIHAHEPIAEDNVPSIVHPIQVGASSNPADTSHPEVLPMPDFDPSLFDSVSNLDIFGLFDPGFDLVGVDACLEGNLDPYMACQNRQTDFFGPHRDHDWNRPPDW</sequence>
<gene>
    <name evidence="2" type="ORF">PVAG01_09151</name>
</gene>
<comment type="caution">
    <text evidence="2">The sequence shown here is derived from an EMBL/GenBank/DDBJ whole genome shotgun (WGS) entry which is preliminary data.</text>
</comment>
<dbReference type="EMBL" id="JBFCZG010000008">
    <property type="protein sequence ID" value="KAL3418930.1"/>
    <property type="molecule type" value="Genomic_DNA"/>
</dbReference>
<keyword evidence="3" id="KW-1185">Reference proteome</keyword>
<evidence type="ECO:0000313" key="2">
    <source>
        <dbReference type="EMBL" id="KAL3418930.1"/>
    </source>
</evidence>
<protein>
    <submittedName>
        <fullName evidence="2">Fungal specific transcription factor</fullName>
    </submittedName>
</protein>
<reference evidence="2 3" key="1">
    <citation type="submission" date="2024-06" db="EMBL/GenBank/DDBJ databases">
        <title>Complete genome of Phlyctema vagabunda strain 19-DSS-EL-015.</title>
        <authorList>
            <person name="Fiorenzani C."/>
        </authorList>
    </citation>
    <scope>NUCLEOTIDE SEQUENCE [LARGE SCALE GENOMIC DNA]</scope>
    <source>
        <strain evidence="2 3">19-DSS-EL-015</strain>
    </source>
</reference>
<evidence type="ECO:0000313" key="3">
    <source>
        <dbReference type="Proteomes" id="UP001629113"/>
    </source>
</evidence>
<dbReference type="Proteomes" id="UP001629113">
    <property type="component" value="Unassembled WGS sequence"/>
</dbReference>
<feature type="region of interest" description="Disordered" evidence="1">
    <location>
        <begin position="20"/>
        <end position="39"/>
    </location>
</feature>